<dbReference type="PRINTS" id="PR00893">
    <property type="entry name" value="RABESCORT"/>
</dbReference>
<dbReference type="InterPro" id="IPR036188">
    <property type="entry name" value="FAD/NAD-bd_sf"/>
</dbReference>
<dbReference type="GO" id="GO:0005829">
    <property type="term" value="C:cytosol"/>
    <property type="evidence" value="ECO:0007669"/>
    <property type="project" value="TreeGrafter"/>
</dbReference>
<feature type="non-terminal residue" evidence="6">
    <location>
        <position position="1"/>
    </location>
</feature>
<evidence type="ECO:0000256" key="5">
    <source>
        <dbReference type="SAM" id="MobiDB-lite"/>
    </source>
</evidence>
<dbReference type="GO" id="GO:0005634">
    <property type="term" value="C:nucleus"/>
    <property type="evidence" value="ECO:0007669"/>
    <property type="project" value="TreeGrafter"/>
</dbReference>
<feature type="compositionally biased region" description="Basic and acidic residues" evidence="5">
    <location>
        <begin position="155"/>
        <end position="164"/>
    </location>
</feature>
<proteinExistence type="inferred from homology"/>
<dbReference type="AlphaFoldDB" id="A0A5C6P616"/>
<accession>A0A5C6P616</accession>
<organism evidence="6 7">
    <name type="scientific">Takifugu flavidus</name>
    <name type="common">sansaifugu</name>
    <dbReference type="NCBI Taxonomy" id="433684"/>
    <lineage>
        <taxon>Eukaryota</taxon>
        <taxon>Metazoa</taxon>
        <taxon>Chordata</taxon>
        <taxon>Craniata</taxon>
        <taxon>Vertebrata</taxon>
        <taxon>Euteleostomi</taxon>
        <taxon>Actinopterygii</taxon>
        <taxon>Neopterygii</taxon>
        <taxon>Teleostei</taxon>
        <taxon>Neoteleostei</taxon>
        <taxon>Acanthomorphata</taxon>
        <taxon>Eupercaria</taxon>
        <taxon>Tetraodontiformes</taxon>
        <taxon>Tetradontoidea</taxon>
        <taxon>Tetraodontidae</taxon>
        <taxon>Takifugu</taxon>
    </lineage>
</organism>
<dbReference type="PANTHER" id="PTHR11787">
    <property type="entry name" value="RAB GDP-DISSOCIATION INHIBITOR"/>
    <property type="match status" value="1"/>
</dbReference>
<reference evidence="6 7" key="1">
    <citation type="submission" date="2019-04" db="EMBL/GenBank/DDBJ databases">
        <title>Chromosome genome assembly for Takifugu flavidus.</title>
        <authorList>
            <person name="Xiao S."/>
        </authorList>
    </citation>
    <scope>NUCLEOTIDE SEQUENCE [LARGE SCALE GENOMIC DNA]</scope>
    <source>
        <strain evidence="6">HTHZ2018</strain>
        <tissue evidence="6">Muscle</tissue>
    </source>
</reference>
<evidence type="ECO:0000313" key="6">
    <source>
        <dbReference type="EMBL" id="TWW75254.1"/>
    </source>
</evidence>
<protein>
    <submittedName>
        <fullName evidence="6">Rab proteins geranylgeranyltransferase component A 1</fullName>
    </submittedName>
</protein>
<evidence type="ECO:0000256" key="3">
    <source>
        <dbReference type="ARBA" id="ARBA00022468"/>
    </source>
</evidence>
<dbReference type="GO" id="GO:0005092">
    <property type="term" value="F:GDP-dissociation inhibitor activity"/>
    <property type="evidence" value="ECO:0007669"/>
    <property type="project" value="InterPro"/>
</dbReference>
<feature type="compositionally biased region" description="Acidic residues" evidence="5">
    <location>
        <begin position="144"/>
        <end position="154"/>
    </location>
</feature>
<dbReference type="EMBL" id="RHFK02000006">
    <property type="protein sequence ID" value="TWW75254.1"/>
    <property type="molecule type" value="Genomic_DNA"/>
</dbReference>
<keyword evidence="6" id="KW-0808">Transferase</keyword>
<dbReference type="GO" id="GO:0005096">
    <property type="term" value="F:GTPase activator activity"/>
    <property type="evidence" value="ECO:0007669"/>
    <property type="project" value="UniProtKB-KW"/>
</dbReference>
<name>A0A5C6P616_9TELE</name>
<evidence type="ECO:0000256" key="1">
    <source>
        <dbReference type="ARBA" id="ARBA00004496"/>
    </source>
</evidence>
<comment type="subcellular location">
    <subcellularLocation>
        <location evidence="1">Cytoplasm</location>
    </subcellularLocation>
</comment>
<evidence type="ECO:0000256" key="4">
    <source>
        <dbReference type="ARBA" id="ARBA00022490"/>
    </source>
</evidence>
<dbReference type="Gene3D" id="3.30.519.10">
    <property type="entry name" value="Guanine Nucleotide Dissociation Inhibitor, domain 2"/>
    <property type="match status" value="1"/>
</dbReference>
<comment type="similarity">
    <text evidence="2">Belongs to the Rab GDI family.</text>
</comment>
<dbReference type="GO" id="GO:0016740">
    <property type="term" value="F:transferase activity"/>
    <property type="evidence" value="ECO:0007669"/>
    <property type="project" value="UniProtKB-KW"/>
</dbReference>
<dbReference type="GO" id="GO:0016192">
    <property type="term" value="P:vesicle-mediated transport"/>
    <property type="evidence" value="ECO:0007669"/>
    <property type="project" value="TreeGrafter"/>
</dbReference>
<feature type="compositionally biased region" description="Basic and acidic residues" evidence="5">
    <location>
        <begin position="118"/>
        <end position="134"/>
    </location>
</feature>
<dbReference type="InterPro" id="IPR001738">
    <property type="entry name" value="Rab_escort"/>
</dbReference>
<evidence type="ECO:0000256" key="2">
    <source>
        <dbReference type="ARBA" id="ARBA00005593"/>
    </source>
</evidence>
<dbReference type="Proteomes" id="UP000324091">
    <property type="component" value="Chromosome 14"/>
</dbReference>
<comment type="caution">
    <text evidence="6">The sequence shown here is derived from an EMBL/GenBank/DDBJ whole genome shotgun (WGS) entry which is preliminary data.</text>
</comment>
<sequence>SSLSEGLISCSGLAESVAAAAFSRVGQRVLHVDRRSYYAANWASFTFNGLLNWIQQYHEECGPDELQDWSSLLEDGEEVIYLSNPDTASIKNLQVFCFTSEEDEKEEEASSSTPTNAAEDHNINADEEAVKESSETESAGSGEETQEREEEEEPKEVPEVKKAF</sequence>
<keyword evidence="4" id="KW-0963">Cytoplasm</keyword>
<dbReference type="SUPFAM" id="SSF51905">
    <property type="entry name" value="FAD/NAD(P)-binding domain"/>
    <property type="match status" value="1"/>
</dbReference>
<dbReference type="GO" id="GO:0005968">
    <property type="term" value="C:Rab-protein geranylgeranyltransferase complex"/>
    <property type="evidence" value="ECO:0007669"/>
    <property type="project" value="InterPro"/>
</dbReference>
<feature type="region of interest" description="Disordered" evidence="5">
    <location>
        <begin position="101"/>
        <end position="164"/>
    </location>
</feature>
<dbReference type="InterPro" id="IPR018203">
    <property type="entry name" value="GDP_dissociation_inhibitor"/>
</dbReference>
<dbReference type="GO" id="GO:0006886">
    <property type="term" value="P:intracellular protein transport"/>
    <property type="evidence" value="ECO:0007669"/>
    <property type="project" value="InterPro"/>
</dbReference>
<keyword evidence="3" id="KW-0343">GTPase activation</keyword>
<dbReference type="GO" id="GO:0007264">
    <property type="term" value="P:small GTPase-mediated signal transduction"/>
    <property type="evidence" value="ECO:0007669"/>
    <property type="project" value="InterPro"/>
</dbReference>
<keyword evidence="7" id="KW-1185">Reference proteome</keyword>
<dbReference type="Gene3D" id="3.50.50.60">
    <property type="entry name" value="FAD/NAD(P)-binding domain"/>
    <property type="match status" value="1"/>
</dbReference>
<evidence type="ECO:0000313" key="7">
    <source>
        <dbReference type="Proteomes" id="UP000324091"/>
    </source>
</evidence>
<gene>
    <name evidence="6" type="ORF">D4764_14G0012570</name>
</gene>
<dbReference type="PANTHER" id="PTHR11787:SF4">
    <property type="entry name" value="CHM, RAB ESCORT PROTEIN 1"/>
    <property type="match status" value="1"/>
</dbReference>